<keyword evidence="4 5" id="KW-0472">Membrane</keyword>
<evidence type="ECO:0000256" key="4">
    <source>
        <dbReference type="ARBA" id="ARBA00023136"/>
    </source>
</evidence>
<feature type="transmembrane region" description="Helical" evidence="5">
    <location>
        <begin position="151"/>
        <end position="170"/>
    </location>
</feature>
<evidence type="ECO:0000256" key="5">
    <source>
        <dbReference type="SAM" id="Phobius"/>
    </source>
</evidence>
<dbReference type="GO" id="GO:0005385">
    <property type="term" value="F:zinc ion transmembrane transporter activity"/>
    <property type="evidence" value="ECO:0007669"/>
    <property type="project" value="TreeGrafter"/>
</dbReference>
<dbReference type="Proteomes" id="UP000241507">
    <property type="component" value="Chromosome"/>
</dbReference>
<feature type="transmembrane region" description="Helical" evidence="5">
    <location>
        <begin position="32"/>
        <end position="50"/>
    </location>
</feature>
<evidence type="ECO:0000313" key="7">
    <source>
        <dbReference type="Proteomes" id="UP000241507"/>
    </source>
</evidence>
<gene>
    <name evidence="6" type="ORF">C7S20_16550</name>
</gene>
<feature type="transmembrane region" description="Helical" evidence="5">
    <location>
        <begin position="62"/>
        <end position="81"/>
    </location>
</feature>
<dbReference type="EMBL" id="CP028136">
    <property type="protein sequence ID" value="AVR47517.1"/>
    <property type="molecule type" value="Genomic_DNA"/>
</dbReference>
<keyword evidence="2 5" id="KW-0812">Transmembrane</keyword>
<keyword evidence="3 5" id="KW-1133">Transmembrane helix</keyword>
<keyword evidence="7" id="KW-1185">Reference proteome</keyword>
<dbReference type="AlphaFoldDB" id="A0A2R3ZB77"/>
<dbReference type="OrthoDB" id="654481at2"/>
<dbReference type="RefSeq" id="WP_107014284.1">
    <property type="nucleotide sequence ID" value="NZ_CP028136.1"/>
</dbReference>
<feature type="transmembrane region" description="Helical" evidence="5">
    <location>
        <begin position="6"/>
        <end position="25"/>
    </location>
</feature>
<feature type="transmembrane region" description="Helical" evidence="5">
    <location>
        <begin position="182"/>
        <end position="202"/>
    </location>
</feature>
<sequence length="227" mass="25319">MSNQLYIYILPILAVIIGYIISLFLKTGDSSGFKLLLAFSGAYLLSVTVLDLLPDVYQKGDQGIGVFIMLGLLFQIILEFLSKGVEHGHLHFHEESRNFPLLLLISLSLHSLLEGFPIDQDSHLLHGVVVHKIPVAAILSVFLHKSKLGKLKILLFLVFFALMTPAGSWLKNHVEVFNNYAPYVNAMVIGVFLHVSTTILFESSKNHSFNAKKLFVVILGILLAYFI</sequence>
<dbReference type="PANTHER" id="PTHR11040:SF44">
    <property type="entry name" value="PROTEIN ZNTC-RELATED"/>
    <property type="match status" value="1"/>
</dbReference>
<dbReference type="PANTHER" id="PTHR11040">
    <property type="entry name" value="ZINC/IRON TRANSPORTER"/>
    <property type="match status" value="1"/>
</dbReference>
<organism evidence="6 7">
    <name type="scientific">Christiangramia fulva</name>
    <dbReference type="NCBI Taxonomy" id="2126553"/>
    <lineage>
        <taxon>Bacteria</taxon>
        <taxon>Pseudomonadati</taxon>
        <taxon>Bacteroidota</taxon>
        <taxon>Flavobacteriia</taxon>
        <taxon>Flavobacteriales</taxon>
        <taxon>Flavobacteriaceae</taxon>
        <taxon>Christiangramia</taxon>
    </lineage>
</organism>
<feature type="transmembrane region" description="Helical" evidence="5">
    <location>
        <begin position="124"/>
        <end position="144"/>
    </location>
</feature>
<protein>
    <submittedName>
        <fullName evidence="6">ZIP family metal transporter</fullName>
    </submittedName>
</protein>
<feature type="transmembrane region" description="Helical" evidence="5">
    <location>
        <begin position="209"/>
        <end position="226"/>
    </location>
</feature>
<evidence type="ECO:0000256" key="3">
    <source>
        <dbReference type="ARBA" id="ARBA00022989"/>
    </source>
</evidence>
<proteinExistence type="predicted"/>
<evidence type="ECO:0000256" key="1">
    <source>
        <dbReference type="ARBA" id="ARBA00004141"/>
    </source>
</evidence>
<reference evidence="7" key="1">
    <citation type="submission" date="2018-03" db="EMBL/GenBank/DDBJ databases">
        <title>Gramella fulva sp. nov., isolated from a dry surface of tidal flat.</title>
        <authorList>
            <person name="Hwang S.H."/>
            <person name="Hwang W.M."/>
            <person name="Kang K."/>
            <person name="Ahn T.-Y."/>
        </authorList>
    </citation>
    <scope>NUCLEOTIDE SEQUENCE [LARGE SCALE GENOMIC DNA]</scope>
    <source>
        <strain evidence="7">SH35</strain>
    </source>
</reference>
<dbReference type="InterPro" id="IPR003689">
    <property type="entry name" value="ZIP"/>
</dbReference>
<accession>A0A2R3ZB77</accession>
<evidence type="ECO:0000256" key="2">
    <source>
        <dbReference type="ARBA" id="ARBA00022692"/>
    </source>
</evidence>
<name>A0A2R3ZB77_9FLAO</name>
<dbReference type="GO" id="GO:0016020">
    <property type="term" value="C:membrane"/>
    <property type="evidence" value="ECO:0007669"/>
    <property type="project" value="UniProtKB-SubCell"/>
</dbReference>
<comment type="subcellular location">
    <subcellularLocation>
        <location evidence="1">Membrane</location>
        <topology evidence="1">Multi-pass membrane protein</topology>
    </subcellularLocation>
</comment>
<evidence type="ECO:0000313" key="6">
    <source>
        <dbReference type="EMBL" id="AVR47517.1"/>
    </source>
</evidence>
<dbReference type="Pfam" id="PF02535">
    <property type="entry name" value="Zip"/>
    <property type="match status" value="1"/>
</dbReference>
<dbReference type="KEGG" id="grs:C7S20_16550"/>